<feature type="domain" description="Pre-SET" evidence="8">
    <location>
        <begin position="587"/>
        <end position="648"/>
    </location>
</feature>
<sequence length="1212" mass="132041">MAQQTSSVPLIDSAVVDAKPLRTLTPMFPAPLGLHTFTPQNSPSVVCVTPFGPYAGGTELGIPSGVPPMFAAPAAPAEPRGGQPHRVNLNGAAHANGSEINSLVAPSLQTPPSAATPSLQTPLSAATPESSKRKRGRPKRAPDTTVPSAPSVPLAPTVPPVPHEAKNVVSSTPTSATLQESGKRKRGRPKRVQDPVLSTPLASQADNTPVLQTVPSSAVNESGARKRGRPKRLQDSSDTPTHLKDSEPTFQTPATTSSESGKRKRGRPKRVTDGSAAPSDSGFPVDDDTVGAGKRGRPRKVDTNLLQIPSLLSDDPRESADNVLMMFDALRRRLMQMDEVKQVAKQQHNLKAGSIMINAELRVNKNKRIGDIPGVEVGDMFYFRIEMCLVGLNSQSMAGIDYMSARFGNEEDPVAISIVSAGVYDNTEDDPEVLVYTGQGMSGKDDQKLERGNLALERSLHRGNLIRVIRSVKDLTCPTGKIYIYDGLYKIKEAWVEKAKSGFNVFKHKLLREPGQPDGIAMWKKTEKWRENPSSRDRVILGDISYGLESKPVCLVNEVDDEMGPSQFTYTTKLKYGNLLSSMRKMQGCKCASVCLPGDNNCSCTHRNAGDLPYSASGILVSRMPMLYECNDSCTCSHNCRNRVVQKGIQIHFEVFKTGDRGWGLRSWDPIRAGTFICEYAGEIVDKNSANGDDDYIFETPPSEQMLKWNYAPELLGEPNLSDSNETPKQLPIIISAKRTGNIARFMNHSCSPNVFWQPVLYDHGDEGYPHIAFFAIKHIPPMTELTYDYGQSQGNIQLGSNSGCRKSKNCLCWSRKGRPPPPGEPNEELVDRRLIHRDILLGLWLFAATLWSLLVQLEDQEQDHDLNKRQLRHPKIGPDIGDEPLDVLAVRGRCGVRFRVALPLVPQHGLDLAVPGRESRPADHLLVQLLPARPLPDGRPADGARHEPDPRAGVALLDAGERRAGEGHPGPDAAGLGGVNVGVQRLAGFLPLQRRGEAEDGRVRRALRRHHAVPALVVHPAAAGHVALAGEHEDAHGCPRAAAVAATGRVVRLPGDLDLEVRVGWGREQALVQLSVGQVTWEKVESRQERIRQAVRRPWFSNEDLLFDVCNAVVPLKTPWGALALSFLETTPTHVPSSSTTGRPEHCRAAKKASTSASRCPGVATCTGRDITSPSFAPGLICQPTDQSSPSSSSDYRIQERSPCNRTERGM</sequence>
<evidence type="ECO:0000313" key="11">
    <source>
        <dbReference type="Proteomes" id="UP001341281"/>
    </source>
</evidence>
<dbReference type="InterPro" id="IPR017956">
    <property type="entry name" value="AT_hook_DNA-bd_motif"/>
</dbReference>
<dbReference type="PANTHER" id="PTHR45660">
    <property type="entry name" value="HISTONE-LYSINE N-METHYLTRANSFERASE SETMAR"/>
    <property type="match status" value="1"/>
</dbReference>
<dbReference type="GO" id="GO:0005694">
    <property type="term" value="C:chromosome"/>
    <property type="evidence" value="ECO:0007669"/>
    <property type="project" value="UniProtKB-SubCell"/>
</dbReference>
<evidence type="ECO:0000256" key="5">
    <source>
        <dbReference type="PROSITE-ProRule" id="PRU00358"/>
    </source>
</evidence>
<feature type="region of interest" description="Disordered" evidence="6">
    <location>
        <begin position="104"/>
        <end position="301"/>
    </location>
</feature>
<dbReference type="PROSITE" id="PS50867">
    <property type="entry name" value="PRE_SET"/>
    <property type="match status" value="1"/>
</dbReference>
<evidence type="ECO:0000313" key="10">
    <source>
        <dbReference type="EMBL" id="WVZ83708.1"/>
    </source>
</evidence>
<keyword evidence="4 5" id="KW-0539">Nucleus</keyword>
<keyword evidence="3" id="KW-0156">Chromatin regulator</keyword>
<feature type="compositionally biased region" description="Polar residues" evidence="6">
    <location>
        <begin position="107"/>
        <end position="129"/>
    </location>
</feature>
<dbReference type="SUPFAM" id="SSF88697">
    <property type="entry name" value="PUA domain-like"/>
    <property type="match status" value="1"/>
</dbReference>
<feature type="region of interest" description="Disordered" evidence="6">
    <location>
        <begin position="1178"/>
        <end position="1212"/>
    </location>
</feature>
<dbReference type="Gene3D" id="2.170.270.10">
    <property type="entry name" value="SET domain"/>
    <property type="match status" value="1"/>
</dbReference>
<dbReference type="InterPro" id="IPR015947">
    <property type="entry name" value="PUA-like_sf"/>
</dbReference>
<gene>
    <name evidence="10" type="ORF">U9M48_030829</name>
</gene>
<dbReference type="GO" id="GO:0005634">
    <property type="term" value="C:nucleus"/>
    <property type="evidence" value="ECO:0007669"/>
    <property type="project" value="UniProtKB-SubCell"/>
</dbReference>
<dbReference type="PRINTS" id="PR00929">
    <property type="entry name" value="ATHOOK"/>
</dbReference>
<dbReference type="Gene3D" id="2.30.280.10">
    <property type="entry name" value="SRA-YDG"/>
    <property type="match status" value="1"/>
</dbReference>
<feature type="region of interest" description="Disordered" evidence="6">
    <location>
        <begin position="71"/>
        <end position="91"/>
    </location>
</feature>
<dbReference type="Pfam" id="PF05033">
    <property type="entry name" value="Pre-SET"/>
    <property type="match status" value="1"/>
</dbReference>
<dbReference type="PROSITE" id="PS51575">
    <property type="entry name" value="SAM_MT43_SUVAR39_2"/>
    <property type="match status" value="1"/>
</dbReference>
<dbReference type="InterPro" id="IPR003105">
    <property type="entry name" value="SRA_YDG"/>
</dbReference>
<keyword evidence="11" id="KW-1185">Reference proteome</keyword>
<evidence type="ECO:0000256" key="4">
    <source>
        <dbReference type="ARBA" id="ARBA00023242"/>
    </source>
</evidence>
<dbReference type="InterPro" id="IPR036987">
    <property type="entry name" value="SRA-YDG_sf"/>
</dbReference>
<dbReference type="PROSITE" id="PS51015">
    <property type="entry name" value="YDG"/>
    <property type="match status" value="1"/>
</dbReference>
<evidence type="ECO:0000259" key="7">
    <source>
        <dbReference type="PROSITE" id="PS50280"/>
    </source>
</evidence>
<dbReference type="AlphaFoldDB" id="A0AAQ3U1N0"/>
<evidence type="ECO:0000259" key="8">
    <source>
        <dbReference type="PROSITE" id="PS50867"/>
    </source>
</evidence>
<evidence type="ECO:0000256" key="3">
    <source>
        <dbReference type="ARBA" id="ARBA00022853"/>
    </source>
</evidence>
<feature type="domain" description="YDG" evidence="9">
    <location>
        <begin position="370"/>
        <end position="512"/>
    </location>
</feature>
<dbReference type="InterPro" id="IPR007728">
    <property type="entry name" value="Pre-SET_dom"/>
</dbReference>
<evidence type="ECO:0000256" key="1">
    <source>
        <dbReference type="ARBA" id="ARBA00004286"/>
    </source>
</evidence>
<dbReference type="InterPro" id="IPR025794">
    <property type="entry name" value="H3-K9-MeTrfase_plant"/>
</dbReference>
<dbReference type="Proteomes" id="UP001341281">
    <property type="component" value="Chromosome 07"/>
</dbReference>
<feature type="domain" description="SET" evidence="7">
    <location>
        <begin position="651"/>
        <end position="791"/>
    </location>
</feature>
<dbReference type="SMART" id="SM00384">
    <property type="entry name" value="AT_hook"/>
    <property type="match status" value="5"/>
</dbReference>
<dbReference type="PROSITE" id="PS50280">
    <property type="entry name" value="SET"/>
    <property type="match status" value="1"/>
</dbReference>
<accession>A0AAQ3U1N0</accession>
<dbReference type="SMART" id="SM00317">
    <property type="entry name" value="SET"/>
    <property type="match status" value="1"/>
</dbReference>
<dbReference type="GO" id="GO:0003690">
    <property type="term" value="F:double-stranded DNA binding"/>
    <property type="evidence" value="ECO:0007669"/>
    <property type="project" value="TreeGrafter"/>
</dbReference>
<dbReference type="GO" id="GO:0008270">
    <property type="term" value="F:zinc ion binding"/>
    <property type="evidence" value="ECO:0007669"/>
    <property type="project" value="InterPro"/>
</dbReference>
<evidence type="ECO:0000256" key="2">
    <source>
        <dbReference type="ARBA" id="ARBA00022454"/>
    </source>
</evidence>
<dbReference type="GO" id="GO:0042054">
    <property type="term" value="F:histone methyltransferase activity"/>
    <property type="evidence" value="ECO:0007669"/>
    <property type="project" value="InterPro"/>
</dbReference>
<proteinExistence type="predicted"/>
<name>A0AAQ3U1N0_PASNO</name>
<dbReference type="Pfam" id="PF00856">
    <property type="entry name" value="SET"/>
    <property type="match status" value="1"/>
</dbReference>
<dbReference type="PANTHER" id="PTHR45660:SF80">
    <property type="entry name" value="OS03G0320400 PROTEIN"/>
    <property type="match status" value="1"/>
</dbReference>
<feature type="compositionally biased region" description="Polar residues" evidence="6">
    <location>
        <begin position="248"/>
        <end position="259"/>
    </location>
</feature>
<comment type="subcellular location">
    <subcellularLocation>
        <location evidence="1">Chromosome</location>
    </subcellularLocation>
    <subcellularLocation>
        <location evidence="5">Nucleus</location>
    </subcellularLocation>
</comment>
<evidence type="ECO:0000259" key="9">
    <source>
        <dbReference type="PROSITE" id="PS51015"/>
    </source>
</evidence>
<feature type="compositionally biased region" description="Polar residues" evidence="6">
    <location>
        <begin position="168"/>
        <end position="180"/>
    </location>
</feature>
<evidence type="ECO:0000256" key="6">
    <source>
        <dbReference type="SAM" id="MobiDB-lite"/>
    </source>
</evidence>
<dbReference type="InterPro" id="IPR001214">
    <property type="entry name" value="SET_dom"/>
</dbReference>
<evidence type="ECO:0008006" key="12">
    <source>
        <dbReference type="Google" id="ProtNLM"/>
    </source>
</evidence>
<protein>
    <recommendedName>
        <fullName evidence="12">Histone-lysine N-methyltransferase, H3 lysine-9 specific SUVH1</fullName>
    </recommendedName>
</protein>
<dbReference type="SUPFAM" id="SSF82199">
    <property type="entry name" value="SET domain"/>
    <property type="match status" value="1"/>
</dbReference>
<feature type="compositionally biased region" description="Polar residues" evidence="6">
    <location>
        <begin position="200"/>
        <end position="220"/>
    </location>
</feature>
<dbReference type="EMBL" id="CP144751">
    <property type="protein sequence ID" value="WVZ83708.1"/>
    <property type="molecule type" value="Genomic_DNA"/>
</dbReference>
<dbReference type="InterPro" id="IPR046341">
    <property type="entry name" value="SET_dom_sf"/>
</dbReference>
<organism evidence="10 11">
    <name type="scientific">Paspalum notatum var. saurae</name>
    <dbReference type="NCBI Taxonomy" id="547442"/>
    <lineage>
        <taxon>Eukaryota</taxon>
        <taxon>Viridiplantae</taxon>
        <taxon>Streptophyta</taxon>
        <taxon>Embryophyta</taxon>
        <taxon>Tracheophyta</taxon>
        <taxon>Spermatophyta</taxon>
        <taxon>Magnoliopsida</taxon>
        <taxon>Liliopsida</taxon>
        <taxon>Poales</taxon>
        <taxon>Poaceae</taxon>
        <taxon>PACMAD clade</taxon>
        <taxon>Panicoideae</taxon>
        <taxon>Andropogonodae</taxon>
        <taxon>Paspaleae</taxon>
        <taxon>Paspalinae</taxon>
        <taxon>Paspalum</taxon>
    </lineage>
</organism>
<dbReference type="SMART" id="SM00466">
    <property type="entry name" value="SRA"/>
    <property type="match status" value="1"/>
</dbReference>
<reference evidence="10 11" key="1">
    <citation type="submission" date="2024-02" db="EMBL/GenBank/DDBJ databases">
        <title>High-quality chromosome-scale genome assembly of Pensacola bahiagrass (Paspalum notatum Flugge var. saurae).</title>
        <authorList>
            <person name="Vega J.M."/>
            <person name="Podio M."/>
            <person name="Orjuela J."/>
            <person name="Siena L.A."/>
            <person name="Pessino S.C."/>
            <person name="Combes M.C."/>
            <person name="Mariac C."/>
            <person name="Albertini E."/>
            <person name="Pupilli F."/>
            <person name="Ortiz J.P.A."/>
            <person name="Leblanc O."/>
        </authorList>
    </citation>
    <scope>NUCLEOTIDE SEQUENCE [LARGE SCALE GENOMIC DNA]</scope>
    <source>
        <strain evidence="10">R1</strain>
        <tissue evidence="10">Leaf</tissue>
    </source>
</reference>
<dbReference type="Pfam" id="PF02182">
    <property type="entry name" value="SAD_SRA"/>
    <property type="match status" value="1"/>
</dbReference>
<dbReference type="InterPro" id="IPR051357">
    <property type="entry name" value="H3K9_HMTase_SUVAR3-9"/>
</dbReference>
<keyword evidence="2" id="KW-0158">Chromosome</keyword>
<dbReference type="SMART" id="SM00468">
    <property type="entry name" value="PreSET"/>
    <property type="match status" value="1"/>
</dbReference>